<keyword evidence="2" id="KW-0677">Repeat</keyword>
<feature type="region of interest" description="Disordered" evidence="3">
    <location>
        <begin position="1"/>
        <end position="22"/>
    </location>
</feature>
<evidence type="ECO:0000256" key="2">
    <source>
        <dbReference type="ARBA" id="ARBA00022737"/>
    </source>
</evidence>
<dbReference type="PANTHER" id="PTHR46122">
    <property type="entry name" value="GALACTOSE OXIDASE/KELCH REPEAT PROTEIN-RELATED"/>
    <property type="match status" value="1"/>
</dbReference>
<keyword evidence="1" id="KW-0880">Kelch repeat</keyword>
<dbReference type="SMART" id="SM00612">
    <property type="entry name" value="Kelch"/>
    <property type="match status" value="2"/>
</dbReference>
<protein>
    <recommendedName>
        <fullName evidence="6">F-box domain-containing protein</fullName>
    </recommendedName>
</protein>
<accession>A0AA35YKS9</accession>
<dbReference type="AlphaFoldDB" id="A0AA35YKS9"/>
<name>A0AA35YKS9_LACSI</name>
<reference evidence="4" key="1">
    <citation type="submission" date="2023-04" db="EMBL/GenBank/DDBJ databases">
        <authorList>
            <person name="Vijverberg K."/>
            <person name="Xiong W."/>
            <person name="Schranz E."/>
        </authorList>
    </citation>
    <scope>NUCLEOTIDE SEQUENCE</scope>
</reference>
<dbReference type="InterPro" id="IPR015915">
    <property type="entry name" value="Kelch-typ_b-propeller"/>
</dbReference>
<dbReference type="Proteomes" id="UP001177003">
    <property type="component" value="Chromosome 3"/>
</dbReference>
<dbReference type="Gene3D" id="2.120.10.80">
    <property type="entry name" value="Kelch-type beta propeller"/>
    <property type="match status" value="1"/>
</dbReference>
<evidence type="ECO:0000256" key="1">
    <source>
        <dbReference type="ARBA" id="ARBA00022441"/>
    </source>
</evidence>
<dbReference type="InterPro" id="IPR052439">
    <property type="entry name" value="F-box/Kelch-repeat"/>
</dbReference>
<feature type="region of interest" description="Disordered" evidence="3">
    <location>
        <begin position="34"/>
        <end position="54"/>
    </location>
</feature>
<dbReference type="Pfam" id="PF01344">
    <property type="entry name" value="Kelch_1"/>
    <property type="match status" value="1"/>
</dbReference>
<sequence>MVQSFVSKNDSQEKQPSENNRGLELTLAYGGFPVVPPPQDDANNSKNAGHDQSNKHDGLDLGLGTLLLQLIPLSQPVHHLAAGLDTTSLINAIGRDILITCLLRCPRTTYGSIASLNRSFREFIRSGEIYKLRQDNKIIEYWVYFSCHFAKWKAFDPSTKKCMNLPIIESDHCFQYYDKESVVVGIQLLLLSKDVMGHATYTYNLLTNSWTLGKKMIEPGCLFGSTSLNHIKIFAGGMNQSEEIVDTVDLYDSRSGNWEMLPRMIKPRKMCLGVYMDGKFYVIGGVGGGGMSLTCGEEYDFDTNKWTEIPNMSPVDVNGGWSVPPLVVVVDNELYAGDWGEMELKKYEKERKEWDVIGTLPERAHSVNGSGWRLQDVGIILLLLVDLGKTIIVLWKYILGFRVKGCQSGALLVTKDVQIITLFIIGL</sequence>
<gene>
    <name evidence="4" type="ORF">LSALG_LOCUS15874</name>
</gene>
<dbReference type="InterPro" id="IPR006652">
    <property type="entry name" value="Kelch_1"/>
</dbReference>
<dbReference type="SUPFAM" id="SSF117281">
    <property type="entry name" value="Kelch motif"/>
    <property type="match status" value="1"/>
</dbReference>
<evidence type="ECO:0000256" key="3">
    <source>
        <dbReference type="SAM" id="MobiDB-lite"/>
    </source>
</evidence>
<evidence type="ECO:0000313" key="4">
    <source>
        <dbReference type="EMBL" id="CAI9275855.1"/>
    </source>
</evidence>
<evidence type="ECO:0008006" key="6">
    <source>
        <dbReference type="Google" id="ProtNLM"/>
    </source>
</evidence>
<evidence type="ECO:0000313" key="5">
    <source>
        <dbReference type="Proteomes" id="UP001177003"/>
    </source>
</evidence>
<proteinExistence type="predicted"/>
<dbReference type="EMBL" id="OX465079">
    <property type="protein sequence ID" value="CAI9275855.1"/>
    <property type="molecule type" value="Genomic_DNA"/>
</dbReference>
<dbReference type="GO" id="GO:0005634">
    <property type="term" value="C:nucleus"/>
    <property type="evidence" value="ECO:0007669"/>
    <property type="project" value="UniProtKB-ARBA"/>
</dbReference>
<organism evidence="4 5">
    <name type="scientific">Lactuca saligna</name>
    <name type="common">Willowleaf lettuce</name>
    <dbReference type="NCBI Taxonomy" id="75948"/>
    <lineage>
        <taxon>Eukaryota</taxon>
        <taxon>Viridiplantae</taxon>
        <taxon>Streptophyta</taxon>
        <taxon>Embryophyta</taxon>
        <taxon>Tracheophyta</taxon>
        <taxon>Spermatophyta</taxon>
        <taxon>Magnoliopsida</taxon>
        <taxon>eudicotyledons</taxon>
        <taxon>Gunneridae</taxon>
        <taxon>Pentapetalae</taxon>
        <taxon>asterids</taxon>
        <taxon>campanulids</taxon>
        <taxon>Asterales</taxon>
        <taxon>Asteraceae</taxon>
        <taxon>Cichorioideae</taxon>
        <taxon>Cichorieae</taxon>
        <taxon>Lactucinae</taxon>
        <taxon>Lactuca</taxon>
    </lineage>
</organism>
<keyword evidence="5" id="KW-1185">Reference proteome</keyword>
<dbReference type="PANTHER" id="PTHR46122:SF2">
    <property type="entry name" value="F-BOX_KELCH-REPEAT PROTEIN SKIP11"/>
    <property type="match status" value="1"/>
</dbReference>